<dbReference type="STRING" id="39492.ERS852540_01101"/>
<name>A0A174ZDT1_9FIRM</name>
<evidence type="ECO:0008006" key="3">
    <source>
        <dbReference type="Google" id="ProtNLM"/>
    </source>
</evidence>
<accession>A0A174ZDT1</accession>
<protein>
    <recommendedName>
        <fullName evidence="3">Helix-turn-helix domain</fullName>
    </recommendedName>
</protein>
<dbReference type="Proteomes" id="UP000095662">
    <property type="component" value="Unassembled WGS sequence"/>
</dbReference>
<dbReference type="AlphaFoldDB" id="A0A174ZDT1"/>
<dbReference type="EMBL" id="CZBY01000007">
    <property type="protein sequence ID" value="CUQ85455.1"/>
    <property type="molecule type" value="Genomic_DNA"/>
</dbReference>
<evidence type="ECO:0000313" key="2">
    <source>
        <dbReference type="Proteomes" id="UP000095662"/>
    </source>
</evidence>
<gene>
    <name evidence="1" type="ORF">ERS852540_01101</name>
</gene>
<sequence>MGFMTSVEAGEKWSLSKRRVAVLCAEGRIPGAEKKANVWLIPDDAEKPADARIKSGKYIKNVKPNKISLKR</sequence>
<evidence type="ECO:0000313" key="1">
    <source>
        <dbReference type="EMBL" id="CUQ85455.1"/>
    </source>
</evidence>
<reference evidence="1 2" key="1">
    <citation type="submission" date="2015-09" db="EMBL/GenBank/DDBJ databases">
        <authorList>
            <consortium name="Pathogen Informatics"/>
        </authorList>
    </citation>
    <scope>NUCLEOTIDE SEQUENCE [LARGE SCALE GENOMIC DNA]</scope>
    <source>
        <strain evidence="1 2">2789STDY5834928</strain>
    </source>
</reference>
<dbReference type="OrthoDB" id="9799038at2"/>
<proteinExistence type="predicted"/>
<organism evidence="1 2">
    <name type="scientific">[Eubacterium] siraeum</name>
    <dbReference type="NCBI Taxonomy" id="39492"/>
    <lineage>
        <taxon>Bacteria</taxon>
        <taxon>Bacillati</taxon>
        <taxon>Bacillota</taxon>
        <taxon>Clostridia</taxon>
        <taxon>Eubacteriales</taxon>
        <taxon>Oscillospiraceae</taxon>
        <taxon>Oscillospiraceae incertae sedis</taxon>
    </lineage>
</organism>